<evidence type="ECO:0000313" key="2">
    <source>
        <dbReference type="Proteomes" id="UP000308054"/>
    </source>
</evidence>
<evidence type="ECO:0000313" key="1">
    <source>
        <dbReference type="EMBL" id="TGY88891.1"/>
    </source>
</evidence>
<dbReference type="Gene3D" id="3.40.50.300">
    <property type="entry name" value="P-loop containing nucleotide triphosphate hydrolases"/>
    <property type="match status" value="1"/>
</dbReference>
<dbReference type="AlphaFoldDB" id="A0A4S2H0X4"/>
<protein>
    <recommendedName>
        <fullName evidence="3">Sulfotransferase</fullName>
    </recommendedName>
</protein>
<evidence type="ECO:0008006" key="3">
    <source>
        <dbReference type="Google" id="ProtNLM"/>
    </source>
</evidence>
<dbReference type="SUPFAM" id="SSF52540">
    <property type="entry name" value="P-loop containing nucleoside triphosphate hydrolases"/>
    <property type="match status" value="1"/>
</dbReference>
<dbReference type="InterPro" id="IPR027417">
    <property type="entry name" value="P-loop_NTPase"/>
</dbReference>
<gene>
    <name evidence="1" type="ORF">E5163_07060</name>
</gene>
<name>A0A4S2H0X4_9PROT</name>
<organism evidence="1 2">
    <name type="scientific">Marinicauda algicola</name>
    <dbReference type="NCBI Taxonomy" id="2029849"/>
    <lineage>
        <taxon>Bacteria</taxon>
        <taxon>Pseudomonadati</taxon>
        <taxon>Pseudomonadota</taxon>
        <taxon>Alphaproteobacteria</taxon>
        <taxon>Maricaulales</taxon>
        <taxon>Maricaulaceae</taxon>
        <taxon>Marinicauda</taxon>
    </lineage>
</organism>
<comment type="caution">
    <text evidence="1">The sequence shown here is derived from an EMBL/GenBank/DDBJ whole genome shotgun (WGS) entry which is preliminary data.</text>
</comment>
<dbReference type="EMBL" id="SRXW01000002">
    <property type="protein sequence ID" value="TGY88891.1"/>
    <property type="molecule type" value="Genomic_DNA"/>
</dbReference>
<dbReference type="Proteomes" id="UP000308054">
    <property type="component" value="Unassembled WGS sequence"/>
</dbReference>
<accession>A0A4S2H0X4</accession>
<dbReference type="RefSeq" id="WP_135995431.1">
    <property type="nucleotide sequence ID" value="NZ_CP071057.1"/>
</dbReference>
<dbReference type="OrthoDB" id="3397773at2"/>
<proteinExistence type="predicted"/>
<sequence length="353" mass="37976">MTSQLSSDRLTAFASDPRLYPYSLDLASRRVLLLDLPLEAMDEASFLDERVLQSRPSGGWTGEDGFLALAMQAREPGEALGFIFHMGHCGSTLLARLLGHRGDGFALKEPLPLRELAEAALDLDTAWDGIGSERFGAIVQALLRSWARRPDGVERVIVKATSLTSGLAPDLLSAAPQSRALVLRLRLEPYLATLLAPQPLSGDLTAGARVRFRRLASAAGDPGWRLHALSPGELAAATWIAEAASLAALIGTEPDRTLALDFEEFLAEPAARLLDAARHVGLGWDEAAAEAAVESSIMHRYAKAPEHGFGPQERARVLADSRARNAEEIAKGQAFAGAALDRLPRLSGLRDWL</sequence>
<reference evidence="1 2" key="1">
    <citation type="journal article" date="2017" name="Int. J. Syst. Evol. Microbiol.">
        <title>Marinicauda algicola sp. nov., isolated from a marine red alga Rhodosorus marinus.</title>
        <authorList>
            <person name="Jeong S.E."/>
            <person name="Jeon S.H."/>
            <person name="Chun B.H."/>
            <person name="Kim D.W."/>
            <person name="Jeon C.O."/>
        </authorList>
    </citation>
    <scope>NUCLEOTIDE SEQUENCE [LARGE SCALE GENOMIC DNA]</scope>
    <source>
        <strain evidence="1 2">JCM 31718</strain>
    </source>
</reference>
<keyword evidence="2" id="KW-1185">Reference proteome</keyword>